<dbReference type="PANTHER" id="PTHR28241">
    <property type="entry name" value="MITOCHONDRIAL IMPORT PROTEIN 1"/>
    <property type="match status" value="1"/>
</dbReference>
<feature type="compositionally biased region" description="Acidic residues" evidence="1">
    <location>
        <begin position="60"/>
        <end position="71"/>
    </location>
</feature>
<proteinExistence type="predicted"/>
<sequence length="173" mass="19811">MEKERDSNDRTEVASDRENEEMEILKSSTETLSDSVVISDGNTVNIKKTYEEILKLKEEKEEESLENEDFFDEPKNETYDTIPQDKKNEKRIAERSKSNSILGSPFIYISHIFRAINFKGILVTSLTTIGLPFISGIMVGLGEIFANEVMFHYGWRGATPIRIIGNLKEIKKQ</sequence>
<dbReference type="AlphaFoldDB" id="A0A1R0GVE3"/>
<keyword evidence="2" id="KW-1133">Transmembrane helix</keyword>
<dbReference type="STRING" id="133383.A0A1R0GVE3"/>
<evidence type="ECO:0000313" key="3">
    <source>
        <dbReference type="EMBL" id="OLY80863.1"/>
    </source>
</evidence>
<keyword evidence="4" id="KW-1185">Reference proteome</keyword>
<dbReference type="GO" id="GO:0045040">
    <property type="term" value="P:protein insertion into mitochondrial outer membrane"/>
    <property type="evidence" value="ECO:0007669"/>
    <property type="project" value="TreeGrafter"/>
</dbReference>
<dbReference type="GO" id="GO:0005741">
    <property type="term" value="C:mitochondrial outer membrane"/>
    <property type="evidence" value="ECO:0007669"/>
    <property type="project" value="InterPro"/>
</dbReference>
<keyword evidence="2" id="KW-0472">Membrane</keyword>
<evidence type="ECO:0000256" key="1">
    <source>
        <dbReference type="SAM" id="MobiDB-lite"/>
    </source>
</evidence>
<comment type="caution">
    <text evidence="3">The sequence shown here is derived from an EMBL/GenBank/DDBJ whole genome shotgun (WGS) entry which is preliminary data.</text>
</comment>
<organism evidence="3 4">
    <name type="scientific">Smittium mucronatum</name>
    <dbReference type="NCBI Taxonomy" id="133383"/>
    <lineage>
        <taxon>Eukaryota</taxon>
        <taxon>Fungi</taxon>
        <taxon>Fungi incertae sedis</taxon>
        <taxon>Zoopagomycota</taxon>
        <taxon>Kickxellomycotina</taxon>
        <taxon>Harpellomycetes</taxon>
        <taxon>Harpellales</taxon>
        <taxon>Legeriomycetaceae</taxon>
        <taxon>Smittium</taxon>
    </lineage>
</organism>
<reference evidence="3 4" key="1">
    <citation type="journal article" date="2016" name="Mol. Biol. Evol.">
        <title>Genome-Wide Survey of Gut Fungi (Harpellales) Reveals the First Horizontally Transferred Ubiquitin Gene from a Mosquito Host.</title>
        <authorList>
            <person name="Wang Y."/>
            <person name="White M.M."/>
            <person name="Kvist S."/>
            <person name="Moncalvo J.M."/>
        </authorList>
    </citation>
    <scope>NUCLEOTIDE SEQUENCE [LARGE SCALE GENOMIC DNA]</scope>
    <source>
        <strain evidence="3 4">ALG-7-W6</strain>
    </source>
</reference>
<feature type="compositionally biased region" description="Basic and acidic residues" evidence="1">
    <location>
        <begin position="72"/>
        <end position="87"/>
    </location>
</feature>
<feature type="compositionally biased region" description="Basic and acidic residues" evidence="1">
    <location>
        <begin position="1"/>
        <end position="17"/>
    </location>
</feature>
<protein>
    <submittedName>
        <fullName evidence="3">Uncharacterized protein</fullName>
    </submittedName>
</protein>
<evidence type="ECO:0000256" key="2">
    <source>
        <dbReference type="SAM" id="Phobius"/>
    </source>
</evidence>
<dbReference type="PANTHER" id="PTHR28241:SF1">
    <property type="entry name" value="MITOCHONDRIAL IMPORT PROTEIN 1"/>
    <property type="match status" value="1"/>
</dbReference>
<gene>
    <name evidence="3" type="ORF">AYI68_g5034</name>
</gene>
<name>A0A1R0GVE3_9FUNG</name>
<dbReference type="OrthoDB" id="5529571at2759"/>
<dbReference type="InterPro" id="IPR013262">
    <property type="entry name" value="OMP_MIM1/TOM13_mt"/>
</dbReference>
<dbReference type="Pfam" id="PF08219">
    <property type="entry name" value="TOM13"/>
    <property type="match status" value="1"/>
</dbReference>
<feature type="region of interest" description="Disordered" evidence="1">
    <location>
        <begin position="1"/>
        <end position="28"/>
    </location>
</feature>
<feature type="transmembrane region" description="Helical" evidence="2">
    <location>
        <begin position="121"/>
        <end position="146"/>
    </location>
</feature>
<dbReference type="GO" id="GO:0070096">
    <property type="term" value="P:mitochondrial outer membrane translocase complex assembly"/>
    <property type="evidence" value="ECO:0007669"/>
    <property type="project" value="TreeGrafter"/>
</dbReference>
<dbReference type="Proteomes" id="UP000187455">
    <property type="component" value="Unassembled WGS sequence"/>
</dbReference>
<accession>A0A1R0GVE3</accession>
<feature type="region of interest" description="Disordered" evidence="1">
    <location>
        <begin position="60"/>
        <end position="87"/>
    </location>
</feature>
<keyword evidence="2" id="KW-0812">Transmembrane</keyword>
<evidence type="ECO:0000313" key="4">
    <source>
        <dbReference type="Proteomes" id="UP000187455"/>
    </source>
</evidence>
<dbReference type="EMBL" id="LSSL01003046">
    <property type="protein sequence ID" value="OLY80863.1"/>
    <property type="molecule type" value="Genomic_DNA"/>
</dbReference>